<evidence type="ECO:0000256" key="6">
    <source>
        <dbReference type="ARBA" id="ARBA00023136"/>
    </source>
</evidence>
<protein>
    <submittedName>
        <fullName evidence="9">MFS transporter</fullName>
    </submittedName>
</protein>
<evidence type="ECO:0000256" key="7">
    <source>
        <dbReference type="SAM" id="Phobius"/>
    </source>
</evidence>
<evidence type="ECO:0000256" key="3">
    <source>
        <dbReference type="ARBA" id="ARBA00022475"/>
    </source>
</evidence>
<sequence>MEQLETKRTRSANGGRSFRLYLSGNFLSACGEWLDMVALNWAVLLMTDSPVHLGIINACRLIPVFLLSVPAGILADRYDRRRLLIFLQTISLLLTLLIGWLFLLDSPFWLFAGAVLLRAIFQTMDPPIRNSLIPNLVSKPFLARAIALNTMALNLSRIIGPAIAGGLLAVLFTEQVIWLGAAGLLIEIIALCAVRPVQEQGKSEKGELKQDVREAFAFIREQKSVQSLLLLAIVPMVFGFPYTSMLPVFVDQLMNAGPGGFGALLSISAAGAVVGSIWLSLRKERANAGRLLILSIIGFGLSLLLFVLVSNFWVAMSMMFLIGLTSQTYRTMSRITMQMQVPDHLRGRIMSIALMDRGFIPLGSIMIGAVAGAAGALWAGVLMGAGCILITLVVLSTRRQIWQL</sequence>
<comment type="subcellular location">
    <subcellularLocation>
        <location evidence="1">Cell membrane</location>
        <topology evidence="1">Multi-pass membrane protein</topology>
    </subcellularLocation>
</comment>
<dbReference type="SUPFAM" id="SSF103473">
    <property type="entry name" value="MFS general substrate transporter"/>
    <property type="match status" value="1"/>
</dbReference>
<dbReference type="EMBL" id="JBHUIO010000005">
    <property type="protein sequence ID" value="MFD2169870.1"/>
    <property type="molecule type" value="Genomic_DNA"/>
</dbReference>
<evidence type="ECO:0000256" key="2">
    <source>
        <dbReference type="ARBA" id="ARBA00022448"/>
    </source>
</evidence>
<dbReference type="RefSeq" id="WP_386045352.1">
    <property type="nucleotide sequence ID" value="NZ_JBHUIO010000005.1"/>
</dbReference>
<evidence type="ECO:0000259" key="8">
    <source>
        <dbReference type="PROSITE" id="PS50850"/>
    </source>
</evidence>
<feature type="transmembrane region" description="Helical" evidence="7">
    <location>
        <begin position="83"/>
        <end position="102"/>
    </location>
</feature>
<feature type="transmembrane region" description="Helical" evidence="7">
    <location>
        <begin position="288"/>
        <end position="306"/>
    </location>
</feature>
<keyword evidence="5 7" id="KW-1133">Transmembrane helix</keyword>
<feature type="transmembrane region" description="Helical" evidence="7">
    <location>
        <begin position="145"/>
        <end position="170"/>
    </location>
</feature>
<dbReference type="Pfam" id="PF05977">
    <property type="entry name" value="MFS_3"/>
    <property type="match status" value="1"/>
</dbReference>
<dbReference type="PANTHER" id="PTHR23513">
    <property type="entry name" value="INTEGRAL MEMBRANE EFFLUX PROTEIN-RELATED"/>
    <property type="match status" value="1"/>
</dbReference>
<evidence type="ECO:0000313" key="10">
    <source>
        <dbReference type="Proteomes" id="UP001597343"/>
    </source>
</evidence>
<dbReference type="PROSITE" id="PS50850">
    <property type="entry name" value="MFS"/>
    <property type="match status" value="1"/>
</dbReference>
<keyword evidence="4 7" id="KW-0812">Transmembrane</keyword>
<feature type="transmembrane region" description="Helical" evidence="7">
    <location>
        <begin position="261"/>
        <end position="281"/>
    </location>
</feature>
<dbReference type="Gene3D" id="1.20.1250.20">
    <property type="entry name" value="MFS general substrate transporter like domains"/>
    <property type="match status" value="1"/>
</dbReference>
<evidence type="ECO:0000256" key="5">
    <source>
        <dbReference type="ARBA" id="ARBA00022989"/>
    </source>
</evidence>
<evidence type="ECO:0000313" key="9">
    <source>
        <dbReference type="EMBL" id="MFD2169870.1"/>
    </source>
</evidence>
<keyword evidence="10" id="KW-1185">Reference proteome</keyword>
<dbReference type="InterPro" id="IPR020846">
    <property type="entry name" value="MFS_dom"/>
</dbReference>
<keyword evidence="3" id="KW-1003">Cell membrane</keyword>
<dbReference type="InterPro" id="IPR036259">
    <property type="entry name" value="MFS_trans_sf"/>
</dbReference>
<dbReference type="CDD" id="cd06173">
    <property type="entry name" value="MFS_MefA_like"/>
    <property type="match status" value="1"/>
</dbReference>
<evidence type="ECO:0000256" key="4">
    <source>
        <dbReference type="ARBA" id="ARBA00022692"/>
    </source>
</evidence>
<dbReference type="Proteomes" id="UP001597343">
    <property type="component" value="Unassembled WGS sequence"/>
</dbReference>
<feature type="transmembrane region" description="Helical" evidence="7">
    <location>
        <begin position="55"/>
        <end position="76"/>
    </location>
</feature>
<dbReference type="PANTHER" id="PTHR23513:SF11">
    <property type="entry name" value="STAPHYLOFERRIN A TRANSPORTER"/>
    <property type="match status" value="1"/>
</dbReference>
<name>A0ABW4ZVU9_9BACL</name>
<feature type="transmembrane region" description="Helical" evidence="7">
    <location>
        <begin position="228"/>
        <end position="249"/>
    </location>
</feature>
<reference evidence="10" key="1">
    <citation type="journal article" date="2019" name="Int. J. Syst. Evol. Microbiol.">
        <title>The Global Catalogue of Microorganisms (GCM) 10K type strain sequencing project: providing services to taxonomists for standard genome sequencing and annotation.</title>
        <authorList>
            <consortium name="The Broad Institute Genomics Platform"/>
            <consortium name="The Broad Institute Genome Sequencing Center for Infectious Disease"/>
            <person name="Wu L."/>
            <person name="Ma J."/>
        </authorList>
    </citation>
    <scope>NUCLEOTIDE SEQUENCE [LARGE SCALE GENOMIC DNA]</scope>
    <source>
        <strain evidence="10">CGMCC 1.13574</strain>
    </source>
</reference>
<evidence type="ECO:0000256" key="1">
    <source>
        <dbReference type="ARBA" id="ARBA00004651"/>
    </source>
</evidence>
<feature type="transmembrane region" description="Helical" evidence="7">
    <location>
        <begin position="376"/>
        <end position="395"/>
    </location>
</feature>
<organism evidence="9 10">
    <name type="scientific">Tumebacillus lipolyticus</name>
    <dbReference type="NCBI Taxonomy" id="1280370"/>
    <lineage>
        <taxon>Bacteria</taxon>
        <taxon>Bacillati</taxon>
        <taxon>Bacillota</taxon>
        <taxon>Bacilli</taxon>
        <taxon>Bacillales</taxon>
        <taxon>Alicyclobacillaceae</taxon>
        <taxon>Tumebacillus</taxon>
    </lineage>
</organism>
<gene>
    <name evidence="9" type="ORF">ACFSOY_07675</name>
</gene>
<dbReference type="InterPro" id="IPR010290">
    <property type="entry name" value="TM_effector"/>
</dbReference>
<keyword evidence="6 7" id="KW-0472">Membrane</keyword>
<feature type="transmembrane region" description="Helical" evidence="7">
    <location>
        <begin position="20"/>
        <end position="43"/>
    </location>
</feature>
<accession>A0ABW4ZVU9</accession>
<feature type="domain" description="Major facilitator superfamily (MFS) profile" evidence="8">
    <location>
        <begin position="17"/>
        <end position="402"/>
    </location>
</feature>
<keyword evidence="2" id="KW-0813">Transport</keyword>
<comment type="caution">
    <text evidence="9">The sequence shown here is derived from an EMBL/GenBank/DDBJ whole genome shotgun (WGS) entry which is preliminary data.</text>
</comment>
<proteinExistence type="predicted"/>
<dbReference type="PROSITE" id="PS51257">
    <property type="entry name" value="PROKAR_LIPOPROTEIN"/>
    <property type="match status" value="1"/>
</dbReference>